<evidence type="ECO:0008006" key="3">
    <source>
        <dbReference type="Google" id="ProtNLM"/>
    </source>
</evidence>
<evidence type="ECO:0000313" key="1">
    <source>
        <dbReference type="EMBL" id="PWN08094.1"/>
    </source>
</evidence>
<dbReference type="InterPro" id="IPR011659">
    <property type="entry name" value="WD40"/>
</dbReference>
<dbReference type="InterPro" id="IPR011045">
    <property type="entry name" value="N2O_reductase_N"/>
</dbReference>
<dbReference type="EMBL" id="QGGB01000001">
    <property type="protein sequence ID" value="PWN08094.1"/>
    <property type="molecule type" value="Genomic_DNA"/>
</dbReference>
<dbReference type="Gene3D" id="2.130.10.10">
    <property type="entry name" value="YVTN repeat-like/Quinoprotein amine dehydrogenase"/>
    <property type="match status" value="2"/>
</dbReference>
<proteinExistence type="predicted"/>
<comment type="caution">
    <text evidence="1">The sequence shown here is derived from an EMBL/GenBank/DDBJ whole genome shotgun (WGS) entry which is preliminary data.</text>
</comment>
<dbReference type="RefSeq" id="WP_109643664.1">
    <property type="nucleotide sequence ID" value="NZ_QGGB01000001.1"/>
</dbReference>
<dbReference type="PANTHER" id="PTHR47197:SF3">
    <property type="entry name" value="DIHYDRO-HEME D1 DEHYDROGENASE"/>
    <property type="match status" value="1"/>
</dbReference>
<protein>
    <recommendedName>
        <fullName evidence="3">YncE family protein</fullName>
    </recommendedName>
</protein>
<keyword evidence="2" id="KW-1185">Reference proteome</keyword>
<dbReference type="InterPro" id="IPR011964">
    <property type="entry name" value="YVTN_b-propeller_repeat"/>
</dbReference>
<dbReference type="Proteomes" id="UP000245533">
    <property type="component" value="Unassembled WGS sequence"/>
</dbReference>
<evidence type="ECO:0000313" key="2">
    <source>
        <dbReference type="Proteomes" id="UP000245533"/>
    </source>
</evidence>
<dbReference type="InterPro" id="IPR051200">
    <property type="entry name" value="Host-pathogen_enzymatic-act"/>
</dbReference>
<name>A0A316TZ01_9BACT</name>
<dbReference type="AlphaFoldDB" id="A0A316TZ01"/>
<gene>
    <name evidence="1" type="ORF">DDZ15_00205</name>
</gene>
<dbReference type="Pfam" id="PF07676">
    <property type="entry name" value="PD40"/>
    <property type="match status" value="1"/>
</dbReference>
<dbReference type="NCBIfam" id="TIGR02276">
    <property type="entry name" value="beta_rpt_yvtn"/>
    <property type="match status" value="2"/>
</dbReference>
<sequence>MNSLLSYFNLNMGLLSGLLTSFSLIILPLQLNAEPANDNNQRIYATNQGSASVTVIDAVTLEVVETVDLREFGFSAMARPHHAIAEPDGSHWYVTLIGENRVLRFNRDNELMEQAEIEVPGLMAMAPESGKLFVGRSMSAVNPPQSFTEVNFYGMTDQEEVDLFFTRPHAIAVSPDEEWIYVSSLSSNQILARNIITGEADLISLEGDTHVFINFAISPDGNTMILTGQVSGYALIFDLSDPMAPLLTDTVDVNPMPWHPVFSPDGKFVYFANKGSNTVTVLNMENRTVDAVIEGNGLAQPHGAALSSDGKYLFVTSNNLNGSYRPEGASDDETDLPGTVTVIDTEKREIVKVIETGKNTTGIGTGNW</sequence>
<reference evidence="1 2" key="1">
    <citation type="submission" date="2018-05" db="EMBL/GenBank/DDBJ databases">
        <title>Rhodohalobacter halophilus gen. nov., sp. nov., a moderately halophilic member of the family Balneolaceae.</title>
        <authorList>
            <person name="Liu Z.-W."/>
        </authorList>
    </citation>
    <scope>NUCLEOTIDE SEQUENCE [LARGE SCALE GENOMIC DNA]</scope>
    <source>
        <strain evidence="1 2">8A47</strain>
    </source>
</reference>
<dbReference type="SUPFAM" id="SSF50974">
    <property type="entry name" value="Nitrous oxide reductase, N-terminal domain"/>
    <property type="match status" value="1"/>
</dbReference>
<dbReference type="InterPro" id="IPR015943">
    <property type="entry name" value="WD40/YVTN_repeat-like_dom_sf"/>
</dbReference>
<dbReference type="PANTHER" id="PTHR47197">
    <property type="entry name" value="PROTEIN NIRF"/>
    <property type="match status" value="1"/>
</dbReference>
<dbReference type="OrthoDB" id="1496238at2"/>
<accession>A0A316TZ01</accession>
<organism evidence="1 2">
    <name type="scientific">Rhodohalobacter mucosus</name>
    <dbReference type="NCBI Taxonomy" id="2079485"/>
    <lineage>
        <taxon>Bacteria</taxon>
        <taxon>Pseudomonadati</taxon>
        <taxon>Balneolota</taxon>
        <taxon>Balneolia</taxon>
        <taxon>Balneolales</taxon>
        <taxon>Balneolaceae</taxon>
        <taxon>Rhodohalobacter</taxon>
    </lineage>
</organism>